<organism evidence="4 5">
    <name type="scientific">Phaeodactylibacter xiamenensis</name>
    <dbReference type="NCBI Taxonomy" id="1524460"/>
    <lineage>
        <taxon>Bacteria</taxon>
        <taxon>Pseudomonadati</taxon>
        <taxon>Bacteroidota</taxon>
        <taxon>Saprospiria</taxon>
        <taxon>Saprospirales</taxon>
        <taxon>Haliscomenobacteraceae</taxon>
        <taxon>Phaeodactylibacter</taxon>
    </lineage>
</organism>
<dbReference type="STRING" id="1524460.IX84_31470"/>
<reference evidence="4 5" key="1">
    <citation type="journal article" date="2014" name="Int. J. Syst. Evol. Microbiol.">
        <title>Phaeodactylibacter xiamenensis gen. nov., sp. nov., a member of the family Saprospiraceae isolated from the marine alga Phaeodactylum tricornutum.</title>
        <authorList>
            <person name="Chen Z.Jr."/>
            <person name="Lei X."/>
            <person name="Lai Q."/>
            <person name="Li Y."/>
            <person name="Zhang B."/>
            <person name="Zhang J."/>
            <person name="Zhang H."/>
            <person name="Yang L."/>
            <person name="Zheng W."/>
            <person name="Tian Y."/>
            <person name="Yu Z."/>
            <person name="Xu H.Jr."/>
            <person name="Zheng T."/>
        </authorList>
    </citation>
    <scope>NUCLEOTIDE SEQUENCE [LARGE SCALE GENOMIC DNA]</scope>
    <source>
        <strain evidence="4 5">KD52</strain>
    </source>
</reference>
<evidence type="ECO:0000256" key="1">
    <source>
        <dbReference type="ARBA" id="ARBA00023098"/>
    </source>
</evidence>
<evidence type="ECO:0000313" key="4">
    <source>
        <dbReference type="EMBL" id="KGE84831.1"/>
    </source>
</evidence>
<dbReference type="InterPro" id="IPR002641">
    <property type="entry name" value="PNPLA_dom"/>
</dbReference>
<dbReference type="GO" id="GO:0016042">
    <property type="term" value="P:lipid catabolic process"/>
    <property type="evidence" value="ECO:0007669"/>
    <property type="project" value="UniProtKB-UniRule"/>
</dbReference>
<dbReference type="InterPro" id="IPR016035">
    <property type="entry name" value="Acyl_Trfase/lysoPLipase"/>
</dbReference>
<dbReference type="SUPFAM" id="SSF52151">
    <property type="entry name" value="FabD/lysophospholipase-like"/>
    <property type="match status" value="1"/>
</dbReference>
<dbReference type="PROSITE" id="PS51635">
    <property type="entry name" value="PNPLA"/>
    <property type="match status" value="1"/>
</dbReference>
<sequence length="337" mass="38587">MKPLFLSILIGLITIDLWSQNDYENLVFEGAGIRGIAYSGVIMQLEEYGIIEEIEKVGGTSAGAITAMMLSLGYNSEEIYEIISVTRFQKFNKGGFWFLGGIHRMKKRYGWFKSDRFEKWLEEIIESKTGDSQITFRGLDEKGYKELYVTGTSLNKQELIVFSNQTYPEMKIKDAVKASMTIPLYFEASFIDEKGALYKNPKEKGGLDIVVDGGILGNFPIWIFDENEIDISGAEKRIYNPKTLGIRIDSEGQIENDEERKGLIDQEITDLKSYVEAFYVLTLENLNRNQLTAEDWRRTISVSSVGISPRIKRLKQEEKERLMNSGKESVIEFFEKE</sequence>
<dbReference type="EMBL" id="JPOS01000114">
    <property type="protein sequence ID" value="KGE84831.1"/>
    <property type="molecule type" value="Genomic_DNA"/>
</dbReference>
<proteinExistence type="predicted"/>
<evidence type="ECO:0000313" key="5">
    <source>
        <dbReference type="Proteomes" id="UP000029736"/>
    </source>
</evidence>
<keyword evidence="1 2" id="KW-0443">Lipid metabolism</keyword>
<feature type="active site" description="Proton acceptor" evidence="2">
    <location>
        <position position="212"/>
    </location>
</feature>
<dbReference type="InterPro" id="IPR052580">
    <property type="entry name" value="Lipid_Hydrolase"/>
</dbReference>
<comment type="caution">
    <text evidence="4">The sequence shown here is derived from an EMBL/GenBank/DDBJ whole genome shotgun (WGS) entry which is preliminary data.</text>
</comment>
<gene>
    <name evidence="4" type="ORF">IX84_31470</name>
</gene>
<dbReference type="CDD" id="cd07207">
    <property type="entry name" value="Pat_ExoU_VipD_like"/>
    <property type="match status" value="1"/>
</dbReference>
<evidence type="ECO:0000259" key="3">
    <source>
        <dbReference type="PROSITE" id="PS51635"/>
    </source>
</evidence>
<dbReference type="Pfam" id="PF01734">
    <property type="entry name" value="Patatin"/>
    <property type="match status" value="1"/>
</dbReference>
<feature type="short sequence motif" description="GXGXXG" evidence="2">
    <location>
        <begin position="30"/>
        <end position="35"/>
    </location>
</feature>
<dbReference type="PANTHER" id="PTHR46394">
    <property type="entry name" value="ANNEXIN"/>
    <property type="match status" value="1"/>
</dbReference>
<dbReference type="PANTHER" id="PTHR46394:SF1">
    <property type="entry name" value="PNPLA DOMAIN-CONTAINING PROTEIN"/>
    <property type="match status" value="1"/>
</dbReference>
<dbReference type="AlphaFoldDB" id="A0A098RYE6"/>
<evidence type="ECO:0000256" key="2">
    <source>
        <dbReference type="PROSITE-ProRule" id="PRU01161"/>
    </source>
</evidence>
<feature type="short sequence motif" description="GXSXG" evidence="2">
    <location>
        <begin position="59"/>
        <end position="63"/>
    </location>
</feature>
<dbReference type="Proteomes" id="UP000029736">
    <property type="component" value="Unassembled WGS sequence"/>
</dbReference>
<feature type="short sequence motif" description="DGA/G" evidence="2">
    <location>
        <begin position="212"/>
        <end position="214"/>
    </location>
</feature>
<keyword evidence="2" id="KW-0442">Lipid degradation</keyword>
<name>A0A098RYE6_9BACT</name>
<accession>A0A098RYE6</accession>
<keyword evidence="5" id="KW-1185">Reference proteome</keyword>
<dbReference type="RefSeq" id="WP_044230230.1">
    <property type="nucleotide sequence ID" value="NZ_JPOS01000114.1"/>
</dbReference>
<dbReference type="GO" id="GO:0016787">
    <property type="term" value="F:hydrolase activity"/>
    <property type="evidence" value="ECO:0007669"/>
    <property type="project" value="UniProtKB-UniRule"/>
</dbReference>
<protein>
    <recommendedName>
        <fullName evidence="3">PNPLA domain-containing protein</fullName>
    </recommendedName>
</protein>
<dbReference type="Gene3D" id="3.40.1090.10">
    <property type="entry name" value="Cytosolic phospholipase A2 catalytic domain"/>
    <property type="match status" value="2"/>
</dbReference>
<dbReference type="OrthoDB" id="9770965at2"/>
<feature type="active site" description="Nucleophile" evidence="2">
    <location>
        <position position="61"/>
    </location>
</feature>
<feature type="domain" description="PNPLA" evidence="3">
    <location>
        <begin position="26"/>
        <end position="225"/>
    </location>
</feature>
<keyword evidence="2" id="KW-0378">Hydrolase</keyword>